<proteinExistence type="predicted"/>
<comment type="caution">
    <text evidence="2">The sequence shown here is derived from an EMBL/GenBank/DDBJ whole genome shotgun (WGS) entry which is preliminary data.</text>
</comment>
<accession>A0ABV8PDZ2</accession>
<evidence type="ECO:0000313" key="2">
    <source>
        <dbReference type="EMBL" id="MFC4213383.1"/>
    </source>
</evidence>
<keyword evidence="3" id="KW-1185">Reference proteome</keyword>
<evidence type="ECO:0000256" key="1">
    <source>
        <dbReference type="SAM" id="MobiDB-lite"/>
    </source>
</evidence>
<organism evidence="2 3">
    <name type="scientific">Pedobacter lithocola</name>
    <dbReference type="NCBI Taxonomy" id="1908239"/>
    <lineage>
        <taxon>Bacteria</taxon>
        <taxon>Pseudomonadati</taxon>
        <taxon>Bacteroidota</taxon>
        <taxon>Sphingobacteriia</taxon>
        <taxon>Sphingobacteriales</taxon>
        <taxon>Sphingobacteriaceae</taxon>
        <taxon>Pedobacter</taxon>
    </lineage>
</organism>
<name>A0ABV8PDZ2_9SPHI</name>
<dbReference type="InterPro" id="IPR032627">
    <property type="entry name" value="DUF4876"/>
</dbReference>
<sequence length="402" mass="42924">MKTQKFTLILLIAVATTIWGCKKRDGNLVQTATVKINVNYPDNYSQKAVANTEVKLINKGSGSSITGFTNSTGVATFSDVVPGTYDISVNKSLSAAESLTLTGVSQALVLNAAKTDAVISAPQSPEITLQLSGSAAGSLLIKEVYYTGSKTASGGTYFSDQFVEIYNNSTDIIYLDGLCIADIYGNSGLINPTSLPTAFNTDNTSSYAGNVWRIPGSGKERPLAPGASIIIAQDGVNHKEATLNPNSPVDLSKADWETYNERPDNRDADAPGVPNLEKLYFTGGFDWLLTVFGPGLVIFKTDDFSKLTMANIPGSTSTTTYVKIPNTLVIDSFEALKDASSGSFKRLPVAIDAGFVFASDTYTAESFRRKVATTINGRRVLQDTNNSGNDFQKLTTPTPKGF</sequence>
<dbReference type="Gene3D" id="2.60.40.10">
    <property type="entry name" value="Immunoglobulins"/>
    <property type="match status" value="1"/>
</dbReference>
<reference evidence="3" key="1">
    <citation type="journal article" date="2019" name="Int. J. Syst. Evol. Microbiol.">
        <title>The Global Catalogue of Microorganisms (GCM) 10K type strain sequencing project: providing services to taxonomists for standard genome sequencing and annotation.</title>
        <authorList>
            <consortium name="The Broad Institute Genomics Platform"/>
            <consortium name="The Broad Institute Genome Sequencing Center for Infectious Disease"/>
            <person name="Wu L."/>
            <person name="Ma J."/>
        </authorList>
    </citation>
    <scope>NUCLEOTIDE SEQUENCE [LARGE SCALE GENOMIC DNA]</scope>
    <source>
        <strain evidence="3">CCM 8691</strain>
    </source>
</reference>
<feature type="region of interest" description="Disordered" evidence="1">
    <location>
        <begin position="383"/>
        <end position="402"/>
    </location>
</feature>
<dbReference type="Proteomes" id="UP001595789">
    <property type="component" value="Unassembled WGS sequence"/>
</dbReference>
<evidence type="ECO:0000313" key="3">
    <source>
        <dbReference type="Proteomes" id="UP001595789"/>
    </source>
</evidence>
<dbReference type="SUPFAM" id="SSF49478">
    <property type="entry name" value="Cna protein B-type domain"/>
    <property type="match status" value="1"/>
</dbReference>
<dbReference type="EMBL" id="JBHSBW010000016">
    <property type="protein sequence ID" value="MFC4213383.1"/>
    <property type="molecule type" value="Genomic_DNA"/>
</dbReference>
<dbReference type="Pfam" id="PF16215">
    <property type="entry name" value="DUF4876"/>
    <property type="match status" value="1"/>
</dbReference>
<dbReference type="RefSeq" id="WP_378988537.1">
    <property type="nucleotide sequence ID" value="NZ_JBHSBW010000016.1"/>
</dbReference>
<gene>
    <name evidence="2" type="ORF">ACFOWA_19480</name>
</gene>
<dbReference type="InterPro" id="IPR013783">
    <property type="entry name" value="Ig-like_fold"/>
</dbReference>
<protein>
    <submittedName>
        <fullName evidence="2">DUF4876 domain-containing protein</fullName>
    </submittedName>
</protein>